<gene>
    <name evidence="15" type="ORF">LX70_03859</name>
</gene>
<reference evidence="15 16" key="1">
    <citation type="submission" date="2018-02" db="EMBL/GenBank/DDBJ databases">
        <title>Genomic Encyclopedia of Archaeal and Bacterial Type Strains, Phase II (KMG-II): from individual species to whole genera.</title>
        <authorList>
            <person name="Goeker M."/>
        </authorList>
    </citation>
    <scope>NUCLEOTIDE SEQUENCE [LARGE SCALE GENOMIC DNA]</scope>
    <source>
        <strain evidence="15 16">DSM 18921</strain>
    </source>
</reference>
<feature type="domain" description="Ribosomal RNA small subunit methyltransferase E methyltransferase" evidence="13">
    <location>
        <begin position="84"/>
        <end position="240"/>
    </location>
</feature>
<accession>A0A2S8RYT7</accession>
<evidence type="ECO:0000256" key="1">
    <source>
        <dbReference type="ARBA" id="ARBA00004496"/>
    </source>
</evidence>
<dbReference type="SUPFAM" id="SSF88697">
    <property type="entry name" value="PUA domain-like"/>
    <property type="match status" value="1"/>
</dbReference>
<proteinExistence type="inferred from homology"/>
<keyword evidence="5 12" id="KW-0963">Cytoplasm</keyword>
<evidence type="ECO:0000256" key="9">
    <source>
        <dbReference type="ARBA" id="ARBA00022691"/>
    </source>
</evidence>
<keyword evidence="7 12" id="KW-0489">Methyltransferase</keyword>
<dbReference type="Proteomes" id="UP000238338">
    <property type="component" value="Unassembled WGS sequence"/>
</dbReference>
<comment type="subcellular location">
    <subcellularLocation>
        <location evidence="1 12">Cytoplasm</location>
    </subcellularLocation>
</comment>
<dbReference type="InterPro" id="IPR029026">
    <property type="entry name" value="tRNA_m1G_MTases_N"/>
</dbReference>
<evidence type="ECO:0000256" key="2">
    <source>
        <dbReference type="ARBA" id="ARBA00005528"/>
    </source>
</evidence>
<sequence>MVCLMSLAKIRLYVDHPLGPGQSLPLEEGQAHYLFGVMREGQGARVLLFNGRDGEWLAEVTEAGKRKGVLACLEQTRPQTGLADLWLLFAPVKKARTDMIVEKAVELGAARLLPVATDYTNSERLRRDKAEAHVREAAEQCGALTLPEVADMAPLARLLSDWPAGRRILWADESAPPGGPLAPLGKAAPDPWAILIGPEGGFSQAERDRLRSLPFVTPVSLGPRILRAETAAIAALTLWQATLGDWR</sequence>
<dbReference type="InterPro" id="IPR006700">
    <property type="entry name" value="RsmE"/>
</dbReference>
<dbReference type="EC" id="2.1.1.193" evidence="3 12"/>
<dbReference type="EMBL" id="PVEP01000013">
    <property type="protein sequence ID" value="PQV53674.1"/>
    <property type="molecule type" value="Genomic_DNA"/>
</dbReference>
<evidence type="ECO:0000256" key="5">
    <source>
        <dbReference type="ARBA" id="ARBA00022490"/>
    </source>
</evidence>
<dbReference type="SUPFAM" id="SSF75217">
    <property type="entry name" value="alpha/beta knot"/>
    <property type="match status" value="1"/>
</dbReference>
<dbReference type="PANTHER" id="PTHR30027">
    <property type="entry name" value="RIBOSOMAL RNA SMALL SUBUNIT METHYLTRANSFERASE E"/>
    <property type="match status" value="1"/>
</dbReference>
<protein>
    <recommendedName>
        <fullName evidence="4 12">Ribosomal RNA small subunit methyltransferase E</fullName>
        <ecNumber evidence="3 12">2.1.1.193</ecNumber>
    </recommendedName>
</protein>
<evidence type="ECO:0000313" key="15">
    <source>
        <dbReference type="EMBL" id="PQV53674.1"/>
    </source>
</evidence>
<evidence type="ECO:0000256" key="3">
    <source>
        <dbReference type="ARBA" id="ARBA00012328"/>
    </source>
</evidence>
<dbReference type="Pfam" id="PF20260">
    <property type="entry name" value="PUA_4"/>
    <property type="match status" value="1"/>
</dbReference>
<evidence type="ECO:0000256" key="6">
    <source>
        <dbReference type="ARBA" id="ARBA00022552"/>
    </source>
</evidence>
<comment type="catalytic activity">
    <reaction evidence="11 12">
        <text>uridine(1498) in 16S rRNA + S-adenosyl-L-methionine = N(3)-methyluridine(1498) in 16S rRNA + S-adenosyl-L-homocysteine + H(+)</text>
        <dbReference type="Rhea" id="RHEA:42920"/>
        <dbReference type="Rhea" id="RHEA-COMP:10283"/>
        <dbReference type="Rhea" id="RHEA-COMP:10284"/>
        <dbReference type="ChEBI" id="CHEBI:15378"/>
        <dbReference type="ChEBI" id="CHEBI:57856"/>
        <dbReference type="ChEBI" id="CHEBI:59789"/>
        <dbReference type="ChEBI" id="CHEBI:65315"/>
        <dbReference type="ChEBI" id="CHEBI:74502"/>
        <dbReference type="EC" id="2.1.1.193"/>
    </reaction>
</comment>
<dbReference type="PIRSF" id="PIRSF015601">
    <property type="entry name" value="MTase_slr0722"/>
    <property type="match status" value="1"/>
</dbReference>
<evidence type="ECO:0000259" key="13">
    <source>
        <dbReference type="Pfam" id="PF04452"/>
    </source>
</evidence>
<dbReference type="GO" id="GO:0070475">
    <property type="term" value="P:rRNA base methylation"/>
    <property type="evidence" value="ECO:0007669"/>
    <property type="project" value="TreeGrafter"/>
</dbReference>
<keyword evidence="16" id="KW-1185">Reference proteome</keyword>
<name>A0A2S8RYT7_9RHOB</name>
<dbReference type="GO" id="GO:0070042">
    <property type="term" value="F:rRNA (uridine-N3-)-methyltransferase activity"/>
    <property type="evidence" value="ECO:0007669"/>
    <property type="project" value="TreeGrafter"/>
</dbReference>
<dbReference type="InterPro" id="IPR015947">
    <property type="entry name" value="PUA-like_sf"/>
</dbReference>
<evidence type="ECO:0000256" key="11">
    <source>
        <dbReference type="ARBA" id="ARBA00047944"/>
    </source>
</evidence>
<dbReference type="NCBIfam" id="NF008696">
    <property type="entry name" value="PRK11713.3-5"/>
    <property type="match status" value="1"/>
</dbReference>
<feature type="domain" description="Ribosomal RNA small subunit methyltransferase E PUA-like" evidence="14">
    <location>
        <begin position="26"/>
        <end position="67"/>
    </location>
</feature>
<comment type="similarity">
    <text evidence="2 12">Belongs to the RNA methyltransferase RsmE family.</text>
</comment>
<dbReference type="GO" id="GO:0005737">
    <property type="term" value="C:cytoplasm"/>
    <property type="evidence" value="ECO:0007669"/>
    <property type="project" value="UniProtKB-SubCell"/>
</dbReference>
<evidence type="ECO:0000256" key="12">
    <source>
        <dbReference type="PIRNR" id="PIRNR015601"/>
    </source>
</evidence>
<evidence type="ECO:0000256" key="8">
    <source>
        <dbReference type="ARBA" id="ARBA00022679"/>
    </source>
</evidence>
<evidence type="ECO:0000256" key="10">
    <source>
        <dbReference type="ARBA" id="ARBA00025699"/>
    </source>
</evidence>
<evidence type="ECO:0000256" key="7">
    <source>
        <dbReference type="ARBA" id="ARBA00022603"/>
    </source>
</evidence>
<keyword evidence="6 12" id="KW-0698">rRNA processing</keyword>
<dbReference type="Pfam" id="PF04452">
    <property type="entry name" value="Methyltrans_RNA"/>
    <property type="match status" value="1"/>
</dbReference>
<dbReference type="Gene3D" id="2.40.240.20">
    <property type="entry name" value="Hypothetical PUA domain-like, domain 1"/>
    <property type="match status" value="1"/>
</dbReference>
<dbReference type="InterPro" id="IPR029028">
    <property type="entry name" value="Alpha/beta_knot_MTases"/>
</dbReference>
<dbReference type="CDD" id="cd18084">
    <property type="entry name" value="RsmE-like"/>
    <property type="match status" value="1"/>
</dbReference>
<keyword evidence="8 12" id="KW-0808">Transferase</keyword>
<keyword evidence="9 12" id="KW-0949">S-adenosyl-L-methionine</keyword>
<dbReference type="InterPro" id="IPR046886">
    <property type="entry name" value="RsmE_MTase_dom"/>
</dbReference>
<evidence type="ECO:0000313" key="16">
    <source>
        <dbReference type="Proteomes" id="UP000238338"/>
    </source>
</evidence>
<organism evidence="15 16">
    <name type="scientific">Albidovulum denitrificans</name>
    <dbReference type="NCBI Taxonomy" id="404881"/>
    <lineage>
        <taxon>Bacteria</taxon>
        <taxon>Pseudomonadati</taxon>
        <taxon>Pseudomonadota</taxon>
        <taxon>Alphaproteobacteria</taxon>
        <taxon>Rhodobacterales</taxon>
        <taxon>Paracoccaceae</taxon>
        <taxon>Albidovulum</taxon>
    </lineage>
</organism>
<dbReference type="AlphaFoldDB" id="A0A2S8RYT7"/>
<dbReference type="PANTHER" id="PTHR30027:SF3">
    <property type="entry name" value="16S RRNA (URACIL(1498)-N(3))-METHYLTRANSFERASE"/>
    <property type="match status" value="1"/>
</dbReference>
<dbReference type="InterPro" id="IPR046887">
    <property type="entry name" value="RsmE_PUA-like"/>
</dbReference>
<evidence type="ECO:0000256" key="4">
    <source>
        <dbReference type="ARBA" id="ARBA00013673"/>
    </source>
</evidence>
<evidence type="ECO:0000259" key="14">
    <source>
        <dbReference type="Pfam" id="PF20260"/>
    </source>
</evidence>
<dbReference type="Gene3D" id="3.40.1280.10">
    <property type="match status" value="1"/>
</dbReference>
<comment type="function">
    <text evidence="10 12">Specifically methylates the N3 position of the uracil ring of uridine 1498 (m3U1498) in 16S rRNA. Acts on the fully assembled 30S ribosomal subunit.</text>
</comment>
<comment type="caution">
    <text evidence="15">The sequence shown here is derived from an EMBL/GenBank/DDBJ whole genome shotgun (WGS) entry which is preliminary data.</text>
</comment>
<dbReference type="NCBIfam" id="TIGR00046">
    <property type="entry name" value="RsmE family RNA methyltransferase"/>
    <property type="match status" value="1"/>
</dbReference>